<name>A0ACC3CAN1_PYRYE</name>
<proteinExistence type="predicted"/>
<sequence length="664" mass="67995">MGGSVLLTDSIEGAPVCATLVPLLSHLWPFTRPLPPPPRLFSTPSGHRNVWRDAAFLFNSFGCTGDLLEKAFVYIVVASLCGIGIGAHAAFGAASHYVAGCAFFALFFIAATAILYGSREPRLRGAASPAGGTPRRRRPLWAALRTNFVVVVALANMAAATPYLAAAFVRSPSTVVRLYWTGTALALLRTSLLPLLVRLAAARSRASLIVPAVNIEAISEKYTLLTLIVMGESLLAILFEGGTILLLPASQVSLGRLYCGALFGVALSFSFKVFYADIDNQVLRRGTHAIRWHRNTGLIWSLCHFFFHAALILSATGLGLALRGAAVRPSVEAAVAAALAQTAPTSGHLAAAAPVAGVGDSPEAAAQATAAAAQALLGAFDTTSRWVFTAGTFGALLVLVTLSLAHKPGPRAATRTWRLALRTVVSVAALVGLPMVSATSLGGLGLLGVVATVVSAMAIVEYVLLECDRIGWFRSELSVGASSGDLRGGGEEEEDDWEVGVLHPTVTTGTAGIDGGAAGRFSGKPDAPVEDYNEQDEQYDVEEGAHAAGQGDWSDGAGNTRADAGGYGPTAADAAAAAAGGSSAVAAPAGESSVGAASAAADGAAGAATDADGSDAEEQPALGTAVRRARFWAGEDGTLTVSGVRYKTYDAAGGEGGCQPATFF</sequence>
<evidence type="ECO:0000313" key="2">
    <source>
        <dbReference type="Proteomes" id="UP000798662"/>
    </source>
</evidence>
<evidence type="ECO:0000313" key="1">
    <source>
        <dbReference type="EMBL" id="KAK1867285.1"/>
    </source>
</evidence>
<protein>
    <submittedName>
        <fullName evidence="1">Uncharacterized protein</fullName>
    </submittedName>
</protein>
<dbReference type="EMBL" id="CM020620">
    <property type="protein sequence ID" value="KAK1867285.1"/>
    <property type="molecule type" value="Genomic_DNA"/>
</dbReference>
<comment type="caution">
    <text evidence="1">The sequence shown here is derived from an EMBL/GenBank/DDBJ whole genome shotgun (WGS) entry which is preliminary data.</text>
</comment>
<reference evidence="1" key="1">
    <citation type="submission" date="2019-11" db="EMBL/GenBank/DDBJ databases">
        <title>Nori genome reveals adaptations in red seaweeds to the harsh intertidal environment.</title>
        <authorList>
            <person name="Wang D."/>
            <person name="Mao Y."/>
        </authorList>
    </citation>
    <scope>NUCLEOTIDE SEQUENCE</scope>
    <source>
        <tissue evidence="1">Gametophyte</tissue>
    </source>
</reference>
<keyword evidence="2" id="KW-1185">Reference proteome</keyword>
<organism evidence="1 2">
    <name type="scientific">Pyropia yezoensis</name>
    <name type="common">Susabi-nori</name>
    <name type="synonym">Porphyra yezoensis</name>
    <dbReference type="NCBI Taxonomy" id="2788"/>
    <lineage>
        <taxon>Eukaryota</taxon>
        <taxon>Rhodophyta</taxon>
        <taxon>Bangiophyceae</taxon>
        <taxon>Bangiales</taxon>
        <taxon>Bangiaceae</taxon>
        <taxon>Pyropia</taxon>
    </lineage>
</organism>
<dbReference type="Proteomes" id="UP000798662">
    <property type="component" value="Chromosome 3"/>
</dbReference>
<accession>A0ACC3CAN1</accession>
<gene>
    <name evidence="1" type="ORF">I4F81_009792</name>
</gene>